<evidence type="ECO:0000259" key="1">
    <source>
        <dbReference type="SMART" id="SM00587"/>
    </source>
</evidence>
<feature type="domain" description="CHK kinase-like" evidence="1">
    <location>
        <begin position="120"/>
        <end position="297"/>
    </location>
</feature>
<evidence type="ECO:0000313" key="3">
    <source>
        <dbReference type="Proteomes" id="UP001056035"/>
    </source>
</evidence>
<protein>
    <submittedName>
        <fullName evidence="2">Ecdysteroid 22-kinase family protein</fullName>
    </submittedName>
</protein>
<organism evidence="2 3">
    <name type="scientific">Paraconexibacter antarcticus</name>
    <dbReference type="NCBI Taxonomy" id="2949664"/>
    <lineage>
        <taxon>Bacteria</taxon>
        <taxon>Bacillati</taxon>
        <taxon>Actinomycetota</taxon>
        <taxon>Thermoleophilia</taxon>
        <taxon>Solirubrobacterales</taxon>
        <taxon>Paraconexibacteraceae</taxon>
        <taxon>Paraconexibacter</taxon>
    </lineage>
</organism>
<dbReference type="PANTHER" id="PTHR23020">
    <property type="entry name" value="UNCHARACTERIZED NUCLEAR HORMONE RECEPTOR-RELATED"/>
    <property type="match status" value="1"/>
</dbReference>
<dbReference type="InterPro" id="IPR011009">
    <property type="entry name" value="Kinase-like_dom_sf"/>
</dbReference>
<evidence type="ECO:0000313" key="2">
    <source>
        <dbReference type="EMBL" id="UTI63781.1"/>
    </source>
</evidence>
<proteinExistence type="predicted"/>
<dbReference type="Pfam" id="PF02958">
    <property type="entry name" value="EcKL"/>
    <property type="match status" value="1"/>
</dbReference>
<dbReference type="SUPFAM" id="SSF56112">
    <property type="entry name" value="Protein kinase-like (PK-like)"/>
    <property type="match status" value="1"/>
</dbReference>
<sequence>MSAAVVRWDEIDAAWLTDVLSASGRLTSGRVTAVEREPCGTGQLADSYRFTLTYDVPDGGPPSVVGKFASDDEASREFGRQSGYYRNEIRFYQDLAPTLSIVIPSPLHAALAENQTDFVLLMEDLTPARVVDQLEGCTPDEAALVMEQAAALHAGSWRRPELAGTDWLQGTGASFSHVTDNFPQTLADFPTIAGDLVPDADLAEAAKLGDHLDAWKRAFTEPQCLWHSDLRADNLLFDPKGGTMPIAVLDWQGVGYGRGTIDVAYFLGTSLTTEDRRAHERALVAHYREALTAAGVEQYDCETCWEDYRLLAIHGLQVGIFGLGAVKRSERGDELWRTWIERTATQTRDLDSFAALAAT</sequence>
<dbReference type="Proteomes" id="UP001056035">
    <property type="component" value="Chromosome"/>
</dbReference>
<reference evidence="2 3" key="1">
    <citation type="submission" date="2022-06" db="EMBL/GenBank/DDBJ databases">
        <title>Paraconexibacter antarcticus.</title>
        <authorList>
            <person name="Kim C.S."/>
        </authorList>
    </citation>
    <scope>NUCLEOTIDE SEQUENCE [LARGE SCALE GENOMIC DNA]</scope>
    <source>
        <strain evidence="2 3">02-257</strain>
    </source>
</reference>
<name>A0ABY5DS70_9ACTN</name>
<dbReference type="EMBL" id="CP098502">
    <property type="protein sequence ID" value="UTI63781.1"/>
    <property type="molecule type" value="Genomic_DNA"/>
</dbReference>
<dbReference type="PANTHER" id="PTHR23020:SF41">
    <property type="entry name" value="AMINOGLYCOSIDE PHOSPHOTRANSFERASE DOMAIN-CONTAINING PROTEIN"/>
    <property type="match status" value="1"/>
</dbReference>
<dbReference type="InterPro" id="IPR015897">
    <property type="entry name" value="CHK_kinase-like"/>
</dbReference>
<gene>
    <name evidence="2" type="ORF">NBH00_20855</name>
</gene>
<accession>A0ABY5DS70</accession>
<keyword evidence="3" id="KW-1185">Reference proteome</keyword>
<dbReference type="Gene3D" id="3.90.1200.10">
    <property type="match status" value="1"/>
</dbReference>
<dbReference type="InterPro" id="IPR004119">
    <property type="entry name" value="EcKL"/>
</dbReference>
<dbReference type="SMART" id="SM00587">
    <property type="entry name" value="CHK"/>
    <property type="match status" value="1"/>
</dbReference>
<dbReference type="RefSeq" id="WP_254570502.1">
    <property type="nucleotide sequence ID" value="NZ_CP098502.1"/>
</dbReference>
<dbReference type="InterPro" id="IPR052961">
    <property type="entry name" value="Oxido-Kinase-like_Enzymes"/>
</dbReference>